<protein>
    <submittedName>
        <fullName evidence="6">Uncharacterized protein</fullName>
    </submittedName>
</protein>
<evidence type="ECO:0000256" key="4">
    <source>
        <dbReference type="ARBA" id="ARBA00022771"/>
    </source>
</evidence>
<dbReference type="CDD" id="cd05819">
    <property type="entry name" value="NHL"/>
    <property type="match status" value="1"/>
</dbReference>
<dbReference type="InterPro" id="IPR001841">
    <property type="entry name" value="Znf_RING"/>
</dbReference>
<keyword evidence="5" id="KW-0862">Zinc</keyword>
<dbReference type="PANTHER" id="PTHR25462:SF296">
    <property type="entry name" value="MEIOTIC P26, ISOFORM F"/>
    <property type="match status" value="1"/>
</dbReference>
<dbReference type="Proteomes" id="UP000749559">
    <property type="component" value="Unassembled WGS sequence"/>
</dbReference>
<dbReference type="Pfam" id="PF13445">
    <property type="entry name" value="zf-RING_UBOX"/>
    <property type="match status" value="1"/>
</dbReference>
<dbReference type="GO" id="GO:0008270">
    <property type="term" value="F:zinc ion binding"/>
    <property type="evidence" value="ECO:0007669"/>
    <property type="project" value="UniProtKB-KW"/>
</dbReference>
<sequence>MASASSKKALTDDYKNLLTCIICFETLKTPKSLSCGHSFCKSCINNWIGQHRHSHDQRFPCPICNQRLEIPENGADEYHTNITINSIVESLEKQLSLEENVQVNCDICIQDGDNIQAISRCFECAENLCQSCEKTHKRFRAFKSHTLCELTGDLEQDTRIALENFYKRNIDCSKHPDEPLRFYCKNDKSVVCRDCCITNHSGHKCVDIEEAVNAEKPNISALLGLANQRKEILEQHIQLSVDSLHEYEGKTKTLLAQIDADHAMKLKQMKKHFNKLRNEVITSTNEQTKKQQAKQDQLELERGITDSTIVHLTSICKHGHPVDILNSSNDINKKLETWAVIPDRNPEPLDTYKYKPGILDMSNTGQVTKQGQVAKQVEVTKQIIPCNPKITSKVHLSDKNGVCGKIYGVTLGHNGDIVVCHNNNIIASYNAVTLIKKHAAAGNFNDVCCIQDNCYAATDYTNKCVAIYSQNLQHQRNIGKFGNPIGICSTQSGELLVVDNTAECVNLIDSNNGAVLATIGKGKLIMPWFVTMNSEGVVIVSNLRSCVTGFTIEDEIAIKYGTYGSGDGQLSQSYNGVCTDADGNIIIADNCNNRVQLLDRKGKFIKYLLKPKDGVVYPRKAAINQHGALIVASYHGEIVEIKYMK</sequence>
<keyword evidence="7" id="KW-1185">Reference proteome</keyword>
<reference evidence="6" key="1">
    <citation type="submission" date="2022-03" db="EMBL/GenBank/DDBJ databases">
        <authorList>
            <person name="Martin C."/>
        </authorList>
    </citation>
    <scope>NUCLEOTIDE SEQUENCE</scope>
</reference>
<proteinExistence type="predicted"/>
<dbReference type="Gene3D" id="3.30.160.60">
    <property type="entry name" value="Classic Zinc Finger"/>
    <property type="match status" value="1"/>
</dbReference>
<dbReference type="InterPro" id="IPR017907">
    <property type="entry name" value="Znf_RING_CS"/>
</dbReference>
<dbReference type="InterPro" id="IPR000315">
    <property type="entry name" value="Znf_B-box"/>
</dbReference>
<dbReference type="EMBL" id="CAIIXF020000010">
    <property type="protein sequence ID" value="CAH1797256.1"/>
    <property type="molecule type" value="Genomic_DNA"/>
</dbReference>
<evidence type="ECO:0000256" key="2">
    <source>
        <dbReference type="ARBA" id="ARBA00022723"/>
    </source>
</evidence>
<comment type="caution">
    <text evidence="6">The sequence shown here is derived from an EMBL/GenBank/DDBJ whole genome shotgun (WGS) entry which is preliminary data.</text>
</comment>
<evidence type="ECO:0000256" key="3">
    <source>
        <dbReference type="ARBA" id="ARBA00022737"/>
    </source>
</evidence>
<dbReference type="OrthoDB" id="6049135at2759"/>
<evidence type="ECO:0000313" key="7">
    <source>
        <dbReference type="Proteomes" id="UP000749559"/>
    </source>
</evidence>
<evidence type="ECO:0000256" key="1">
    <source>
        <dbReference type="ARBA" id="ARBA00022553"/>
    </source>
</evidence>
<keyword evidence="2" id="KW-0479">Metal-binding</keyword>
<dbReference type="SUPFAM" id="SSF101898">
    <property type="entry name" value="NHL repeat"/>
    <property type="match status" value="1"/>
</dbReference>
<dbReference type="SUPFAM" id="SSF57850">
    <property type="entry name" value="RING/U-box"/>
    <property type="match status" value="1"/>
</dbReference>
<name>A0A8J1XVF1_OWEFU</name>
<dbReference type="InterPro" id="IPR011042">
    <property type="entry name" value="6-blade_b-propeller_TolB-like"/>
</dbReference>
<dbReference type="PROSITE" id="PS50089">
    <property type="entry name" value="ZF_RING_2"/>
    <property type="match status" value="1"/>
</dbReference>
<dbReference type="PROSITE" id="PS51125">
    <property type="entry name" value="NHL"/>
    <property type="match status" value="1"/>
</dbReference>
<dbReference type="Gene3D" id="2.120.10.30">
    <property type="entry name" value="TolB, C-terminal domain"/>
    <property type="match status" value="2"/>
</dbReference>
<accession>A0A8J1XVF1</accession>
<evidence type="ECO:0000313" key="6">
    <source>
        <dbReference type="EMBL" id="CAH1797256.1"/>
    </source>
</evidence>
<keyword evidence="3" id="KW-0677">Repeat</keyword>
<dbReference type="SUPFAM" id="SSF57845">
    <property type="entry name" value="B-box zinc-binding domain"/>
    <property type="match status" value="1"/>
</dbReference>
<dbReference type="PROSITE" id="PS00518">
    <property type="entry name" value="ZF_RING_1"/>
    <property type="match status" value="1"/>
</dbReference>
<gene>
    <name evidence="6" type="ORF">OFUS_LOCUS21580</name>
</gene>
<dbReference type="InterPro" id="IPR001258">
    <property type="entry name" value="NHL_repeat"/>
</dbReference>
<dbReference type="PROSITE" id="PS50119">
    <property type="entry name" value="ZF_BBOX"/>
    <property type="match status" value="1"/>
</dbReference>
<dbReference type="AlphaFoldDB" id="A0A8J1XVF1"/>
<dbReference type="Gene3D" id="3.30.40.10">
    <property type="entry name" value="Zinc/RING finger domain, C3HC4 (zinc finger)"/>
    <property type="match status" value="1"/>
</dbReference>
<keyword evidence="1" id="KW-0597">Phosphoprotein</keyword>
<evidence type="ECO:0000256" key="5">
    <source>
        <dbReference type="ARBA" id="ARBA00022833"/>
    </source>
</evidence>
<dbReference type="SMART" id="SM00184">
    <property type="entry name" value="RING"/>
    <property type="match status" value="1"/>
</dbReference>
<dbReference type="InterPro" id="IPR027370">
    <property type="entry name" value="Znf-RING_euk"/>
</dbReference>
<dbReference type="Pfam" id="PF01436">
    <property type="entry name" value="NHL"/>
    <property type="match status" value="1"/>
</dbReference>
<dbReference type="Gene3D" id="4.10.830.40">
    <property type="match status" value="1"/>
</dbReference>
<dbReference type="InterPro" id="IPR013083">
    <property type="entry name" value="Znf_RING/FYVE/PHD"/>
</dbReference>
<keyword evidence="4" id="KW-0863">Zinc-finger</keyword>
<dbReference type="SMART" id="SM00336">
    <property type="entry name" value="BBOX"/>
    <property type="match status" value="2"/>
</dbReference>
<dbReference type="PANTHER" id="PTHR25462">
    <property type="entry name" value="BONUS, ISOFORM C-RELATED"/>
    <property type="match status" value="1"/>
</dbReference>
<dbReference type="InterPro" id="IPR047153">
    <property type="entry name" value="TRIM45/56/19-like"/>
</dbReference>
<dbReference type="Pfam" id="PF00643">
    <property type="entry name" value="zf-B_box"/>
    <property type="match status" value="1"/>
</dbReference>
<organism evidence="6 7">
    <name type="scientific">Owenia fusiformis</name>
    <name type="common">Polychaete worm</name>
    <dbReference type="NCBI Taxonomy" id="6347"/>
    <lineage>
        <taxon>Eukaryota</taxon>
        <taxon>Metazoa</taxon>
        <taxon>Spiralia</taxon>
        <taxon>Lophotrochozoa</taxon>
        <taxon>Annelida</taxon>
        <taxon>Polychaeta</taxon>
        <taxon>Sedentaria</taxon>
        <taxon>Canalipalpata</taxon>
        <taxon>Sabellida</taxon>
        <taxon>Oweniida</taxon>
        <taxon>Oweniidae</taxon>
        <taxon>Owenia</taxon>
    </lineage>
</organism>